<keyword evidence="3 6" id="KW-1133">Transmembrane helix</keyword>
<keyword evidence="2 6" id="KW-0812">Transmembrane</keyword>
<organism evidence="9 10">
    <name type="scientific">Flavilitoribacter nigricans (strain ATCC 23147 / DSM 23189 / NBRC 102662 / NCIMB 1420 / SS-2)</name>
    <name type="common">Lewinella nigricans</name>
    <dbReference type="NCBI Taxonomy" id="1122177"/>
    <lineage>
        <taxon>Bacteria</taxon>
        <taxon>Pseudomonadati</taxon>
        <taxon>Bacteroidota</taxon>
        <taxon>Saprospiria</taxon>
        <taxon>Saprospirales</taxon>
        <taxon>Lewinellaceae</taxon>
        <taxon>Flavilitoribacter</taxon>
    </lineage>
</organism>
<proteinExistence type="predicted"/>
<evidence type="ECO:0000256" key="6">
    <source>
        <dbReference type="SAM" id="Phobius"/>
    </source>
</evidence>
<dbReference type="InterPro" id="IPR011990">
    <property type="entry name" value="TPR-like_helical_dom_sf"/>
</dbReference>
<dbReference type="Proteomes" id="UP000223913">
    <property type="component" value="Unassembled WGS sequence"/>
</dbReference>
<dbReference type="EMBL" id="PDUD01000003">
    <property type="protein sequence ID" value="PHN08098.1"/>
    <property type="molecule type" value="Genomic_DNA"/>
</dbReference>
<evidence type="ECO:0000256" key="3">
    <source>
        <dbReference type="ARBA" id="ARBA00022989"/>
    </source>
</evidence>
<feature type="domain" description="TM2" evidence="7">
    <location>
        <begin position="2"/>
        <end position="49"/>
    </location>
</feature>
<feature type="compositionally biased region" description="Low complexity" evidence="5">
    <location>
        <begin position="105"/>
        <end position="115"/>
    </location>
</feature>
<keyword evidence="4 6" id="KW-0472">Membrane</keyword>
<dbReference type="Gene3D" id="1.25.40.10">
    <property type="entry name" value="Tetratricopeptide repeat domain"/>
    <property type="match status" value="1"/>
</dbReference>
<dbReference type="GO" id="GO:0016020">
    <property type="term" value="C:membrane"/>
    <property type="evidence" value="ECO:0007669"/>
    <property type="project" value="UniProtKB-SubCell"/>
</dbReference>
<evidence type="ECO:0000259" key="8">
    <source>
        <dbReference type="Pfam" id="PF09851"/>
    </source>
</evidence>
<keyword evidence="10" id="KW-1185">Reference proteome</keyword>
<dbReference type="Pfam" id="PF05154">
    <property type="entry name" value="TM2"/>
    <property type="match status" value="1"/>
</dbReference>
<comment type="subcellular location">
    <subcellularLocation>
        <location evidence="1">Membrane</location>
        <topology evidence="1">Multi-pass membrane protein</topology>
    </subcellularLocation>
</comment>
<dbReference type="RefSeq" id="WP_099148617.1">
    <property type="nucleotide sequence ID" value="NZ_PDUD01000003.1"/>
</dbReference>
<dbReference type="Pfam" id="PF09851">
    <property type="entry name" value="SHOCT"/>
    <property type="match status" value="1"/>
</dbReference>
<feature type="compositionally biased region" description="Basic and acidic residues" evidence="5">
    <location>
        <begin position="116"/>
        <end position="128"/>
    </location>
</feature>
<dbReference type="OrthoDB" id="9816361at2"/>
<protein>
    <submittedName>
        <fullName evidence="9">Uncharacterized protein</fullName>
    </submittedName>
</protein>
<dbReference type="InterPro" id="IPR007829">
    <property type="entry name" value="TM2"/>
</dbReference>
<evidence type="ECO:0000256" key="5">
    <source>
        <dbReference type="SAM" id="MobiDB-lite"/>
    </source>
</evidence>
<sequence>MKDKNVAGILALFFGWLGIHRFYLGQIGLGIVYLFFFWISWIIALIDAIALFAMDEDEFNRKYNRAYFRQQEAGYSRYDRRREREYRREERTQRRTEERPRRSNRSTSRTQTQTREYQRRPKPRRENPFKASGIQKFKDFDYDGSIRDFNKALEIAPKDIAIHFNLACAHSLTENADKAFFHLDKAVANGFDDFKRIKEHDALAFLRIQDQFDQFEANGFRLTPQLDAPKEDLLSSPRGDLLEQLKRLGDLREKGLLTEEEFVAQKKKLLD</sequence>
<feature type="transmembrane region" description="Helical" evidence="6">
    <location>
        <begin position="31"/>
        <end position="53"/>
    </location>
</feature>
<feature type="compositionally biased region" description="Basic and acidic residues" evidence="5">
    <location>
        <begin position="82"/>
        <end position="101"/>
    </location>
</feature>
<dbReference type="AlphaFoldDB" id="A0A2D0NI53"/>
<evidence type="ECO:0000259" key="7">
    <source>
        <dbReference type="Pfam" id="PF05154"/>
    </source>
</evidence>
<feature type="region of interest" description="Disordered" evidence="5">
    <location>
        <begin position="82"/>
        <end position="130"/>
    </location>
</feature>
<comment type="caution">
    <text evidence="9">The sequence shown here is derived from an EMBL/GenBank/DDBJ whole genome shotgun (WGS) entry which is preliminary data.</text>
</comment>
<gene>
    <name evidence="9" type="ORF">CRP01_03220</name>
</gene>
<accession>A0A2D0NI53</accession>
<dbReference type="SUPFAM" id="SSF48452">
    <property type="entry name" value="TPR-like"/>
    <property type="match status" value="1"/>
</dbReference>
<evidence type="ECO:0000256" key="1">
    <source>
        <dbReference type="ARBA" id="ARBA00004141"/>
    </source>
</evidence>
<evidence type="ECO:0000313" key="9">
    <source>
        <dbReference type="EMBL" id="PHN08098.1"/>
    </source>
</evidence>
<reference evidence="9 10" key="1">
    <citation type="submission" date="2017-10" db="EMBL/GenBank/DDBJ databases">
        <title>The draft genome sequence of Lewinella nigricans NBRC 102662.</title>
        <authorList>
            <person name="Wang K."/>
        </authorList>
    </citation>
    <scope>NUCLEOTIDE SEQUENCE [LARGE SCALE GENOMIC DNA]</scope>
    <source>
        <strain evidence="9 10">NBRC 102662</strain>
    </source>
</reference>
<name>A0A2D0NI53_FLAN2</name>
<evidence type="ECO:0000256" key="2">
    <source>
        <dbReference type="ARBA" id="ARBA00022692"/>
    </source>
</evidence>
<evidence type="ECO:0000313" key="10">
    <source>
        <dbReference type="Proteomes" id="UP000223913"/>
    </source>
</evidence>
<feature type="domain" description="SHOCT" evidence="8">
    <location>
        <begin position="243"/>
        <end position="270"/>
    </location>
</feature>
<dbReference type="NCBIfam" id="NF047558">
    <property type="entry name" value="TPR_END_plus"/>
    <property type="match status" value="1"/>
</dbReference>
<evidence type="ECO:0000256" key="4">
    <source>
        <dbReference type="ARBA" id="ARBA00023136"/>
    </source>
</evidence>
<dbReference type="InterPro" id="IPR018649">
    <property type="entry name" value="SHOCT"/>
</dbReference>